<dbReference type="EC" id="2.7.7.43" evidence="1"/>
<dbReference type="PANTHER" id="PTHR21485">
    <property type="entry name" value="HAD SUPERFAMILY MEMBERS CMAS AND KDSC"/>
    <property type="match status" value="1"/>
</dbReference>
<dbReference type="InterPro" id="IPR029044">
    <property type="entry name" value="Nucleotide-diphossugar_trans"/>
</dbReference>
<dbReference type="GO" id="GO:0008781">
    <property type="term" value="F:N-acylneuraminate cytidylyltransferase activity"/>
    <property type="evidence" value="ECO:0007669"/>
    <property type="project" value="UniProtKB-EC"/>
</dbReference>
<keyword evidence="1" id="KW-0808">Transferase</keyword>
<comment type="caution">
    <text evidence="1">The sequence shown here is derived from an EMBL/GenBank/DDBJ whole genome shotgun (WGS) entry which is preliminary data.</text>
</comment>
<sequence>MKNIAIIPARSGSKGLEDKNIRIFNGKPLLAYSVEVAIMSGLFNEVFVSTDSEKYAAIGREYGAHVPFLRSPELSSDTASSWDAVKEALNCYEKIGATFHTIALLQPTSPLRTAQDITNAFALMQEKQANAVVSVCEVDHSPLWCNILPENGSMDRFLSKDLVTKGRQNLDTYYRINGAIYLVNVPYLLSSQTIYDHGCFAYKMDKRRSIDIDDLVDFQIAEYLDSLRDPNSK</sequence>
<accession>A0A644YV76</accession>
<dbReference type="AlphaFoldDB" id="A0A644YV76"/>
<dbReference type="Gene3D" id="3.90.550.10">
    <property type="entry name" value="Spore Coat Polysaccharide Biosynthesis Protein SpsA, Chain A"/>
    <property type="match status" value="1"/>
</dbReference>
<reference evidence="1" key="1">
    <citation type="submission" date="2019-08" db="EMBL/GenBank/DDBJ databases">
        <authorList>
            <person name="Kucharzyk K."/>
            <person name="Murdoch R.W."/>
            <person name="Higgins S."/>
            <person name="Loffler F."/>
        </authorList>
    </citation>
    <scope>NUCLEOTIDE SEQUENCE</scope>
</reference>
<dbReference type="InterPro" id="IPR003329">
    <property type="entry name" value="Cytidylyl_trans"/>
</dbReference>
<dbReference type="Pfam" id="PF02348">
    <property type="entry name" value="CTP_transf_3"/>
    <property type="match status" value="1"/>
</dbReference>
<name>A0A644YV76_9ZZZZ</name>
<evidence type="ECO:0000313" key="1">
    <source>
        <dbReference type="EMBL" id="MPM32247.1"/>
    </source>
</evidence>
<keyword evidence="1" id="KW-0548">Nucleotidyltransferase</keyword>
<organism evidence="1">
    <name type="scientific">bioreactor metagenome</name>
    <dbReference type="NCBI Taxonomy" id="1076179"/>
    <lineage>
        <taxon>unclassified sequences</taxon>
        <taxon>metagenomes</taxon>
        <taxon>ecological metagenomes</taxon>
    </lineage>
</organism>
<dbReference type="CDD" id="cd02513">
    <property type="entry name" value="CMP-NeuAc_Synthase"/>
    <property type="match status" value="1"/>
</dbReference>
<gene>
    <name evidence="1" type="primary">neuA_7</name>
    <name evidence="1" type="ORF">SDC9_78809</name>
</gene>
<dbReference type="EMBL" id="VSSQ01006308">
    <property type="protein sequence ID" value="MPM32247.1"/>
    <property type="molecule type" value="Genomic_DNA"/>
</dbReference>
<protein>
    <submittedName>
        <fullName evidence="1">N-acylneuraminate cytidylyltransferase</fullName>
        <ecNumber evidence="1">2.7.7.43</ecNumber>
    </submittedName>
</protein>
<dbReference type="PANTHER" id="PTHR21485:SF6">
    <property type="entry name" value="N-ACYLNEURAMINATE CYTIDYLYLTRANSFERASE-RELATED"/>
    <property type="match status" value="1"/>
</dbReference>
<proteinExistence type="predicted"/>
<dbReference type="InterPro" id="IPR050793">
    <property type="entry name" value="CMP-NeuNAc_synthase"/>
</dbReference>
<dbReference type="SUPFAM" id="SSF53448">
    <property type="entry name" value="Nucleotide-diphospho-sugar transferases"/>
    <property type="match status" value="1"/>
</dbReference>